<keyword evidence="3" id="KW-0808">Transferase</keyword>
<dbReference type="InterPro" id="IPR038593">
    <property type="entry name" value="RNA_pol_Rpb1_7_sf"/>
</dbReference>
<dbReference type="SUPFAM" id="SSF64484">
    <property type="entry name" value="beta and beta-prime subunits of DNA dependent RNA-polymerase"/>
    <property type="match status" value="1"/>
</dbReference>
<dbReference type="InterPro" id="IPR007075">
    <property type="entry name" value="RNA_pol_Rpb1_6"/>
</dbReference>
<reference evidence="9 10" key="1">
    <citation type="submission" date="2016-03" db="EMBL/GenBank/DDBJ databases">
        <title>Comparative genomics of the ectomycorrhizal sister species Rhizopogon vinicolor and Rhizopogon vesiculosus (Basidiomycota: Boletales) reveals a divergence of the mating type B locus.</title>
        <authorList>
            <person name="Mujic A.B."/>
            <person name="Kuo A."/>
            <person name="Tritt A."/>
            <person name="Lipzen A."/>
            <person name="Chen C."/>
            <person name="Johnson J."/>
            <person name="Sharma A."/>
            <person name="Barry K."/>
            <person name="Grigoriev I.V."/>
            <person name="Spatafora J.W."/>
        </authorList>
    </citation>
    <scope>NUCLEOTIDE SEQUENCE [LARGE SCALE GENOMIC DNA]</scope>
    <source>
        <strain evidence="9 10">AM-OR11-056</strain>
    </source>
</reference>
<dbReference type="Gene3D" id="6.20.50.80">
    <property type="match status" value="1"/>
</dbReference>
<evidence type="ECO:0000259" key="6">
    <source>
        <dbReference type="Pfam" id="PF04990"/>
    </source>
</evidence>
<dbReference type="STRING" id="180088.A0A1J8RA97"/>
<evidence type="ECO:0000256" key="2">
    <source>
        <dbReference type="ARBA" id="ARBA00022478"/>
    </source>
</evidence>
<dbReference type="PANTHER" id="PTHR19376:SF37">
    <property type="entry name" value="DNA-DIRECTED RNA POLYMERASE II SUBUNIT RPB1"/>
    <property type="match status" value="1"/>
</dbReference>
<evidence type="ECO:0000259" key="8">
    <source>
        <dbReference type="Pfam" id="PF04998"/>
    </source>
</evidence>
<dbReference type="Gene3D" id="1.10.132.30">
    <property type="match status" value="1"/>
</dbReference>
<feature type="domain" description="RNA polymerase Rpb1" evidence="6">
    <location>
        <begin position="401"/>
        <end position="535"/>
    </location>
</feature>
<keyword evidence="2" id="KW-0240">DNA-directed RNA polymerase</keyword>
<accession>A0A1J8RA97</accession>
<evidence type="ECO:0000259" key="7">
    <source>
        <dbReference type="Pfam" id="PF04992"/>
    </source>
</evidence>
<keyword evidence="5" id="KW-0804">Transcription</keyword>
<dbReference type="Gene3D" id="3.30.1360.140">
    <property type="match status" value="1"/>
</dbReference>
<dbReference type="PANTHER" id="PTHR19376">
    <property type="entry name" value="DNA-DIRECTED RNA POLYMERASE"/>
    <property type="match status" value="1"/>
</dbReference>
<proteinExistence type="predicted"/>
<dbReference type="Pfam" id="PF04992">
    <property type="entry name" value="RNA_pol_Rpb1_6"/>
    <property type="match status" value="1"/>
</dbReference>
<dbReference type="GO" id="GO:0003677">
    <property type="term" value="F:DNA binding"/>
    <property type="evidence" value="ECO:0007669"/>
    <property type="project" value="InterPro"/>
</dbReference>
<dbReference type="Pfam" id="PF04998">
    <property type="entry name" value="RNA_pol_Rpb1_5"/>
    <property type="match status" value="1"/>
</dbReference>
<dbReference type="EC" id="2.7.7.6" evidence="1"/>
<dbReference type="InterPro" id="IPR038120">
    <property type="entry name" value="Rpb1_funnel_sf"/>
</dbReference>
<dbReference type="GO" id="GO:0005665">
    <property type="term" value="C:RNA polymerase II, core complex"/>
    <property type="evidence" value="ECO:0007669"/>
    <property type="project" value="TreeGrafter"/>
</dbReference>
<feature type="domain" description="RNA polymerase Rpb1" evidence="8">
    <location>
        <begin position="99"/>
        <end position="551"/>
    </location>
</feature>
<evidence type="ECO:0000313" key="10">
    <source>
        <dbReference type="Proteomes" id="UP000183567"/>
    </source>
</evidence>
<dbReference type="InterPro" id="IPR045867">
    <property type="entry name" value="DNA-dir_RpoC_beta_prime"/>
</dbReference>
<keyword evidence="10" id="KW-1185">Reference proteome</keyword>
<keyword evidence="4" id="KW-0548">Nucleotidyltransferase</keyword>
<organism evidence="9 10">
    <name type="scientific">Rhizopogon vesiculosus</name>
    <dbReference type="NCBI Taxonomy" id="180088"/>
    <lineage>
        <taxon>Eukaryota</taxon>
        <taxon>Fungi</taxon>
        <taxon>Dikarya</taxon>
        <taxon>Basidiomycota</taxon>
        <taxon>Agaricomycotina</taxon>
        <taxon>Agaricomycetes</taxon>
        <taxon>Agaricomycetidae</taxon>
        <taxon>Boletales</taxon>
        <taxon>Suillineae</taxon>
        <taxon>Rhizopogonaceae</taxon>
        <taxon>Rhizopogon</taxon>
    </lineage>
</organism>
<evidence type="ECO:0000256" key="4">
    <source>
        <dbReference type="ARBA" id="ARBA00022695"/>
    </source>
</evidence>
<evidence type="ECO:0000256" key="5">
    <source>
        <dbReference type="ARBA" id="ARBA00023163"/>
    </source>
</evidence>
<protein>
    <recommendedName>
        <fullName evidence="1">DNA-directed RNA polymerase</fullName>
        <ecNumber evidence="1">2.7.7.6</ecNumber>
    </recommendedName>
</protein>
<dbReference type="Proteomes" id="UP000183567">
    <property type="component" value="Unassembled WGS sequence"/>
</dbReference>
<dbReference type="GO" id="GO:0003899">
    <property type="term" value="F:DNA-directed RNA polymerase activity"/>
    <property type="evidence" value="ECO:0007669"/>
    <property type="project" value="UniProtKB-EC"/>
</dbReference>
<dbReference type="Gene3D" id="6.10.250.2940">
    <property type="match status" value="1"/>
</dbReference>
<dbReference type="Pfam" id="PF04990">
    <property type="entry name" value="RNA_pol_Rpb1_7"/>
    <property type="match status" value="1"/>
</dbReference>
<dbReference type="InterPro" id="IPR007081">
    <property type="entry name" value="RNA_pol_Rpb1_5"/>
</dbReference>
<dbReference type="InterPro" id="IPR007073">
    <property type="entry name" value="RNA_pol_Rpb1_7"/>
</dbReference>
<sequence>MSQISEKKQLAVEIIKYAYHDQLKPLPSMTIQESFESKVEGELNHTHDYSGQYMQKNLKDGNNQSVTGCHILFGFHHHFTKDDFSPEVCGFIKNMYLWGLTLQEFFFHAMARREGLIDTAVKIAETGYIWHRLVKALEDVMVHYDSTLHNSLGDLVQFMYGENGMDRAFIERQKTNTFSLNNEAFEHNYRVDVVDRKNGFLRNTLKIGMDDSFLELQMKLAEEYNEPLNNRHLLWEFVFPMADGITPHYLPRKPSDLEPSSYMVEAIQQLNNCLAVVIGDDLLTKEVQANALLTFRIEVFDWVLGEIEAKFNQSLVNPGEMCGTLAVQSIGEPAMQIMLNTFHYAGVSSKNVTLGVPRLKEIVNVATKIKTPSLSVYLESDIAEETQGLLAKNIQQELAYTSLHTMTATVEIWYDPDPSSTIVKEDAIFAESFFATPDEIESKLHLQLLWCLHLELNHTKMINRKLTMAYVVGRIAKSFKTDLFVIWSKDNSEKLIIHCCVLGGGDKDDNDLGMVKEDIFLCQLENTMLNSISLRGVPGIERVFLQPHDKTLTTQAPSSCWRWTVSSSRLLWDTRRQVATMH</sequence>
<dbReference type="AlphaFoldDB" id="A0A1J8RA97"/>
<evidence type="ECO:0000256" key="1">
    <source>
        <dbReference type="ARBA" id="ARBA00012418"/>
    </source>
</evidence>
<evidence type="ECO:0000256" key="3">
    <source>
        <dbReference type="ARBA" id="ARBA00022679"/>
    </source>
</evidence>
<name>A0A1J8RA97_9AGAM</name>
<gene>
    <name evidence="9" type="ORF">AZE42_12103</name>
</gene>
<dbReference type="EMBL" id="LVVM01000367">
    <property type="protein sequence ID" value="OJA20796.1"/>
    <property type="molecule type" value="Genomic_DNA"/>
</dbReference>
<feature type="domain" description="RNA polymerase Rpb1" evidence="7">
    <location>
        <begin position="165"/>
        <end position="251"/>
    </location>
</feature>
<evidence type="ECO:0000313" key="9">
    <source>
        <dbReference type="EMBL" id="OJA20796.1"/>
    </source>
</evidence>
<dbReference type="OrthoDB" id="270392at2759"/>
<comment type="caution">
    <text evidence="9">The sequence shown here is derived from an EMBL/GenBank/DDBJ whole genome shotgun (WGS) entry which is preliminary data.</text>
</comment>
<dbReference type="GO" id="GO:0006351">
    <property type="term" value="P:DNA-templated transcription"/>
    <property type="evidence" value="ECO:0007669"/>
    <property type="project" value="InterPro"/>
</dbReference>